<feature type="chain" id="PRO_5004742005" evidence="4">
    <location>
        <begin position="27"/>
        <end position="604"/>
    </location>
</feature>
<dbReference type="InterPro" id="IPR030678">
    <property type="entry name" value="Peptide/Ni-bd"/>
</dbReference>
<evidence type="ECO:0000256" key="2">
    <source>
        <dbReference type="ARBA" id="ARBA00022448"/>
    </source>
</evidence>
<comment type="similarity">
    <text evidence="1">Belongs to the bacterial solute-binding protein 5 family.</text>
</comment>
<dbReference type="EMBL" id="CP006939">
    <property type="protein sequence ID" value="AHC16401.1"/>
    <property type="molecule type" value="Genomic_DNA"/>
</dbReference>
<dbReference type="OrthoDB" id="9772924at2"/>
<feature type="domain" description="Solute-binding protein family 5" evidence="5">
    <location>
        <begin position="104"/>
        <end position="501"/>
    </location>
</feature>
<reference evidence="6 7" key="1">
    <citation type="journal article" date="2015" name="Stand. Genomic Sci.">
        <title>Complete genome sequence and description of Salinispira pacifica gen. nov., sp. nov., a novel spirochaete isolated form a hypersaline microbial mat.</title>
        <authorList>
            <person name="Ben Hania W."/>
            <person name="Joseph M."/>
            <person name="Schumann P."/>
            <person name="Bunk B."/>
            <person name="Fiebig A."/>
            <person name="Sproer C."/>
            <person name="Klenk H.P."/>
            <person name="Fardeau M.L."/>
            <person name="Spring S."/>
        </authorList>
    </citation>
    <scope>NUCLEOTIDE SEQUENCE [LARGE SCALE GENOMIC DNA]</scope>
    <source>
        <strain evidence="6 7">L21-RPul-D2</strain>
    </source>
</reference>
<dbReference type="Gene3D" id="3.10.105.10">
    <property type="entry name" value="Dipeptide-binding Protein, Domain 3"/>
    <property type="match status" value="1"/>
</dbReference>
<dbReference type="KEGG" id="slr:L21SP2_3057"/>
<dbReference type="GO" id="GO:0030288">
    <property type="term" value="C:outer membrane-bounded periplasmic space"/>
    <property type="evidence" value="ECO:0007669"/>
    <property type="project" value="UniProtKB-ARBA"/>
</dbReference>
<dbReference type="GO" id="GO:0015833">
    <property type="term" value="P:peptide transport"/>
    <property type="evidence" value="ECO:0007669"/>
    <property type="project" value="TreeGrafter"/>
</dbReference>
<dbReference type="Proteomes" id="UP000018680">
    <property type="component" value="Chromosome"/>
</dbReference>
<keyword evidence="7" id="KW-1185">Reference proteome</keyword>
<name>V5WML0_9SPIO</name>
<dbReference type="GO" id="GO:1904680">
    <property type="term" value="F:peptide transmembrane transporter activity"/>
    <property type="evidence" value="ECO:0007669"/>
    <property type="project" value="TreeGrafter"/>
</dbReference>
<dbReference type="PANTHER" id="PTHR30290:SF9">
    <property type="entry name" value="OLIGOPEPTIDE-BINDING PROTEIN APPA"/>
    <property type="match status" value="1"/>
</dbReference>
<proteinExistence type="inferred from homology"/>
<organism evidence="6 7">
    <name type="scientific">Salinispira pacifica</name>
    <dbReference type="NCBI Taxonomy" id="1307761"/>
    <lineage>
        <taxon>Bacteria</taxon>
        <taxon>Pseudomonadati</taxon>
        <taxon>Spirochaetota</taxon>
        <taxon>Spirochaetia</taxon>
        <taxon>Spirochaetales</taxon>
        <taxon>Spirochaetaceae</taxon>
        <taxon>Salinispira</taxon>
    </lineage>
</organism>
<dbReference type="eggNOG" id="COG0747">
    <property type="taxonomic scope" value="Bacteria"/>
</dbReference>
<evidence type="ECO:0000313" key="7">
    <source>
        <dbReference type="Proteomes" id="UP000018680"/>
    </source>
</evidence>
<dbReference type="InterPro" id="IPR039424">
    <property type="entry name" value="SBP_5"/>
</dbReference>
<keyword evidence="2" id="KW-0813">Transport</keyword>
<dbReference type="STRING" id="1307761.L21SP2_3057"/>
<evidence type="ECO:0000256" key="3">
    <source>
        <dbReference type="ARBA" id="ARBA00022729"/>
    </source>
</evidence>
<accession>V5WML0</accession>
<sequence>MNKLLVLLLILAAAFSLVLVSCGGEAEEAQVEETAEAVAPGLTVINRNSGWEVGQKGGELVLGQLGSGPKSFNPVLAEETSSTDITDYMISDALVQRDQHTLEWAPALAESWEISDDEKVLTLTLRDDIFWSDGEPITAEDFEYTINNIIYDEGVQTSTRDSYTVGGELTEWVALDERTLQISAVEVYAGLLNIANSSAVPKHIVEPLIEENGIEAFNNLWGIDADPTTIPSSGPWVISEYIANQRISFEPNPYYYKTDAEGTQLPYLEQITFLFTPDTDTMLQQFLAGTVDVYAVRGEDYSVLVEEKENLGFEMYEVGASTSTNFITFNQNPDEDGPENDGDAGLTEPKLTWLSNQSFREAMAHLVDRQTYINNIAFGFGYPQYSFVPRFSPYYWEGADEAALKYDPIAAAELLDSIDYIDRDGDGVREDPEGNPIALNLATNSGNRVREDIITAFAQEAANVGIQITPRPVDFNELVNQLVATYDWDMILIGLTGSVDPISGANVYPSYGNLHMIEPNQESPRRDWEARVDEAWKEANETTDEAQRKSGWEKIQREWLENLPWVFTYNPLLMSAYDADLGNVFPQPINGYGAIGISEYLYRK</sequence>
<dbReference type="PIRSF" id="PIRSF002741">
    <property type="entry name" value="MppA"/>
    <property type="match status" value="1"/>
</dbReference>
<gene>
    <name evidence="6" type="ORF">L21SP2_3057</name>
</gene>
<dbReference type="GO" id="GO:0043190">
    <property type="term" value="C:ATP-binding cassette (ABC) transporter complex"/>
    <property type="evidence" value="ECO:0007669"/>
    <property type="project" value="InterPro"/>
</dbReference>
<keyword evidence="3 4" id="KW-0732">Signal</keyword>
<dbReference type="PANTHER" id="PTHR30290">
    <property type="entry name" value="PERIPLASMIC BINDING COMPONENT OF ABC TRANSPORTER"/>
    <property type="match status" value="1"/>
</dbReference>
<dbReference type="RefSeq" id="WP_024269298.1">
    <property type="nucleotide sequence ID" value="NC_023035.1"/>
</dbReference>
<dbReference type="AlphaFoldDB" id="V5WML0"/>
<evidence type="ECO:0000259" key="5">
    <source>
        <dbReference type="Pfam" id="PF00496"/>
    </source>
</evidence>
<dbReference type="Gene3D" id="3.40.190.10">
    <property type="entry name" value="Periplasmic binding protein-like II"/>
    <property type="match status" value="1"/>
</dbReference>
<dbReference type="HOGENOM" id="CLU_017028_8_4_12"/>
<dbReference type="InterPro" id="IPR000914">
    <property type="entry name" value="SBP_5_dom"/>
</dbReference>
<dbReference type="SUPFAM" id="SSF53850">
    <property type="entry name" value="Periplasmic binding protein-like II"/>
    <property type="match status" value="1"/>
</dbReference>
<evidence type="ECO:0000256" key="4">
    <source>
        <dbReference type="SAM" id="SignalP"/>
    </source>
</evidence>
<dbReference type="Pfam" id="PF00496">
    <property type="entry name" value="SBP_bac_5"/>
    <property type="match status" value="1"/>
</dbReference>
<evidence type="ECO:0000313" key="6">
    <source>
        <dbReference type="EMBL" id="AHC16401.1"/>
    </source>
</evidence>
<protein>
    <submittedName>
        <fullName evidence="6">Oligopeptide ABC transporter, periplasmic oligopeptide-binding protein OppA</fullName>
    </submittedName>
</protein>
<evidence type="ECO:0000256" key="1">
    <source>
        <dbReference type="ARBA" id="ARBA00005695"/>
    </source>
</evidence>
<dbReference type="PROSITE" id="PS51257">
    <property type="entry name" value="PROKAR_LIPOPROTEIN"/>
    <property type="match status" value="1"/>
</dbReference>
<feature type="signal peptide" evidence="4">
    <location>
        <begin position="1"/>
        <end position="26"/>
    </location>
</feature>
<dbReference type="PATRIC" id="fig|1307761.3.peg.3046"/>
<dbReference type="CDD" id="cd08500">
    <property type="entry name" value="PBP2_NikA_DppA_OppA_like_4"/>
    <property type="match status" value="1"/>
</dbReference>